<dbReference type="EMBL" id="JABDJR010000494">
    <property type="protein sequence ID" value="NNF07534.1"/>
    <property type="molecule type" value="Genomic_DNA"/>
</dbReference>
<evidence type="ECO:0000259" key="7">
    <source>
        <dbReference type="Pfam" id="PF16198"/>
    </source>
</evidence>
<dbReference type="InterPro" id="IPR014780">
    <property type="entry name" value="tRNA_psdUridine_synth_TruB"/>
</dbReference>
<dbReference type="PANTHER" id="PTHR13767:SF2">
    <property type="entry name" value="PSEUDOURIDYLATE SYNTHASE TRUB1"/>
    <property type="match status" value="1"/>
</dbReference>
<comment type="catalytic activity">
    <reaction evidence="1">
        <text>uridine(55) in tRNA = pseudouridine(55) in tRNA</text>
        <dbReference type="Rhea" id="RHEA:42532"/>
        <dbReference type="Rhea" id="RHEA-COMP:10101"/>
        <dbReference type="Rhea" id="RHEA-COMP:10102"/>
        <dbReference type="ChEBI" id="CHEBI:65314"/>
        <dbReference type="ChEBI" id="CHEBI:65315"/>
        <dbReference type="EC" id="5.4.99.25"/>
    </reaction>
</comment>
<evidence type="ECO:0000313" key="9">
    <source>
        <dbReference type="Proteomes" id="UP000547674"/>
    </source>
</evidence>
<dbReference type="Pfam" id="PF01509">
    <property type="entry name" value="TruB_N"/>
    <property type="match status" value="1"/>
</dbReference>
<feature type="domain" description="tRNA pseudouridylate synthase B C-terminal" evidence="7">
    <location>
        <begin position="58"/>
        <end position="100"/>
    </location>
</feature>
<feature type="domain" description="Pseudouridine synthase II N-terminal" evidence="6">
    <location>
        <begin position="1"/>
        <end position="57"/>
    </location>
</feature>
<dbReference type="PANTHER" id="PTHR13767">
    <property type="entry name" value="TRNA-PSEUDOURIDINE SYNTHASE"/>
    <property type="match status" value="1"/>
</dbReference>
<keyword evidence="5" id="KW-0413">Isomerase</keyword>
<reference evidence="8 9" key="1">
    <citation type="submission" date="2020-03" db="EMBL/GenBank/DDBJ databases">
        <title>Metabolic flexibility allows generalist bacteria to become dominant in a frequently disturbed ecosystem.</title>
        <authorList>
            <person name="Chen Y.-J."/>
            <person name="Leung P.M."/>
            <person name="Bay S.K."/>
            <person name="Hugenholtz P."/>
            <person name="Kessler A.J."/>
            <person name="Shelley G."/>
            <person name="Waite D.W."/>
            <person name="Cook P.L."/>
            <person name="Greening C."/>
        </authorList>
    </citation>
    <scope>NUCLEOTIDE SEQUENCE [LARGE SCALE GENOMIC DNA]</scope>
    <source>
        <strain evidence="8">SS_bin_28</strain>
    </source>
</reference>
<dbReference type="AlphaFoldDB" id="A0A7Y2H2W7"/>
<organism evidence="8 9">
    <name type="scientific">Eiseniibacteriota bacterium</name>
    <dbReference type="NCBI Taxonomy" id="2212470"/>
    <lineage>
        <taxon>Bacteria</taxon>
        <taxon>Candidatus Eiseniibacteriota</taxon>
    </lineage>
</organism>
<protein>
    <recommendedName>
        <fullName evidence="3">tRNA pseudouridine(55) synthase</fullName>
        <ecNumber evidence="3">5.4.99.25</ecNumber>
    </recommendedName>
</protein>
<accession>A0A7Y2H2W7</accession>
<dbReference type="InterPro" id="IPR032819">
    <property type="entry name" value="TruB_C"/>
</dbReference>
<dbReference type="Gene3D" id="3.30.2350.10">
    <property type="entry name" value="Pseudouridine synthase"/>
    <property type="match status" value="1"/>
</dbReference>
<comment type="similarity">
    <text evidence="2">Belongs to the pseudouridine synthase TruB family. Type 1 subfamily.</text>
</comment>
<dbReference type="InterPro" id="IPR002501">
    <property type="entry name" value="PsdUridine_synth_N"/>
</dbReference>
<keyword evidence="4" id="KW-0819">tRNA processing</keyword>
<dbReference type="GO" id="GO:1990481">
    <property type="term" value="P:mRNA pseudouridine synthesis"/>
    <property type="evidence" value="ECO:0007669"/>
    <property type="project" value="TreeGrafter"/>
</dbReference>
<dbReference type="Pfam" id="PF16198">
    <property type="entry name" value="TruB_C_2"/>
    <property type="match status" value="1"/>
</dbReference>
<evidence type="ECO:0000259" key="6">
    <source>
        <dbReference type="Pfam" id="PF01509"/>
    </source>
</evidence>
<evidence type="ECO:0000256" key="2">
    <source>
        <dbReference type="ARBA" id="ARBA00005642"/>
    </source>
</evidence>
<dbReference type="Proteomes" id="UP000547674">
    <property type="component" value="Unassembled WGS sequence"/>
</dbReference>
<evidence type="ECO:0000256" key="1">
    <source>
        <dbReference type="ARBA" id="ARBA00000385"/>
    </source>
</evidence>
<dbReference type="GO" id="GO:0003723">
    <property type="term" value="F:RNA binding"/>
    <property type="evidence" value="ECO:0007669"/>
    <property type="project" value="InterPro"/>
</dbReference>
<gene>
    <name evidence="8" type="ORF">HKN21_12300</name>
</gene>
<evidence type="ECO:0000313" key="8">
    <source>
        <dbReference type="EMBL" id="NNF07534.1"/>
    </source>
</evidence>
<name>A0A7Y2H2W7_UNCEI</name>
<dbReference type="GO" id="GO:0006400">
    <property type="term" value="P:tRNA modification"/>
    <property type="evidence" value="ECO:0007669"/>
    <property type="project" value="TreeGrafter"/>
</dbReference>
<dbReference type="InterPro" id="IPR020103">
    <property type="entry name" value="PsdUridine_synth_cat_dom_sf"/>
</dbReference>
<feature type="non-terminal residue" evidence="8">
    <location>
        <position position="1"/>
    </location>
</feature>
<dbReference type="EC" id="5.4.99.25" evidence="3"/>
<evidence type="ECO:0000256" key="5">
    <source>
        <dbReference type="ARBA" id="ARBA00023235"/>
    </source>
</evidence>
<evidence type="ECO:0000256" key="3">
    <source>
        <dbReference type="ARBA" id="ARBA00012787"/>
    </source>
</evidence>
<evidence type="ECO:0000256" key="4">
    <source>
        <dbReference type="ARBA" id="ARBA00022694"/>
    </source>
</evidence>
<proteinExistence type="inferred from homology"/>
<dbReference type="GO" id="GO:0160148">
    <property type="term" value="F:tRNA pseudouridine(55) synthase activity"/>
    <property type="evidence" value="ECO:0007669"/>
    <property type="project" value="UniProtKB-EC"/>
</dbReference>
<dbReference type="SUPFAM" id="SSF55120">
    <property type="entry name" value="Pseudouridine synthase"/>
    <property type="match status" value="1"/>
</dbReference>
<comment type="caution">
    <text evidence="8">The sequence shown here is derived from an EMBL/GenBank/DDBJ whole genome shotgun (WGS) entry which is preliminary data.</text>
</comment>
<sequence length="189" mass="21307">PMYSALRHEGTRLYDLAREGVTVERPARTRTVFQFKLTHWAPPHAHFTVECEGGTYVRTLIHDLGASLGGGAVVTRLRRTAIGPHRVERALSGTGLEDATKESILQFSNRLAAAVPQLPSVVLEDPLEHRGVLCGSWTDPDQRVLEGEPHRVMSPRGELLAIVERRPEFKFHRVFGERFENEQDEVILR</sequence>